<accession>A0A8I0LAZ0</accession>
<evidence type="ECO:0000313" key="2">
    <source>
        <dbReference type="Proteomes" id="UP000653002"/>
    </source>
</evidence>
<protein>
    <submittedName>
        <fullName evidence="1">Uncharacterized protein</fullName>
    </submittedName>
</protein>
<proteinExistence type="predicted"/>
<comment type="caution">
    <text evidence="1">The sequence shown here is derived from an EMBL/GenBank/DDBJ whole genome shotgun (WGS) entry which is preliminary data.</text>
</comment>
<dbReference type="Proteomes" id="UP000653002">
    <property type="component" value="Unassembled WGS sequence"/>
</dbReference>
<name>A0A8I0LAZ0_XANCI</name>
<sequence>TVSELRTFVTETRSELLTKTQAQDELIAKNTANIQRNLELIQGLQSNQNTGYLEIKELLNTEIEARKAEDIRIEAKVDKNTRDLT</sequence>
<organism evidence="1 2">
    <name type="scientific">Xanthomonas citri pv. citri</name>
    <dbReference type="NCBI Taxonomy" id="611301"/>
    <lineage>
        <taxon>Bacteria</taxon>
        <taxon>Pseudomonadati</taxon>
        <taxon>Pseudomonadota</taxon>
        <taxon>Gammaproteobacteria</taxon>
        <taxon>Lysobacterales</taxon>
        <taxon>Lysobacteraceae</taxon>
        <taxon>Xanthomonas</taxon>
    </lineage>
</organism>
<dbReference type="EMBL" id="JAABFR010002367">
    <property type="protein sequence ID" value="MBD4339807.1"/>
    <property type="molecule type" value="Genomic_DNA"/>
</dbReference>
<evidence type="ECO:0000313" key="1">
    <source>
        <dbReference type="EMBL" id="MBD4339807.1"/>
    </source>
</evidence>
<gene>
    <name evidence="1" type="ORF">GUH15_27905</name>
</gene>
<reference evidence="1" key="1">
    <citation type="submission" date="2020-01" db="EMBL/GenBank/DDBJ databases">
        <authorList>
            <person name="Richard D."/>
        </authorList>
    </citation>
    <scope>NUCLEOTIDE SEQUENCE</scope>
    <source>
        <strain evidence="1">JP541</strain>
    </source>
</reference>
<dbReference type="AlphaFoldDB" id="A0A8I0LAZ0"/>
<feature type="non-terminal residue" evidence="1">
    <location>
        <position position="1"/>
    </location>
</feature>
<feature type="non-terminal residue" evidence="1">
    <location>
        <position position="85"/>
    </location>
</feature>